<dbReference type="RefSeq" id="WP_190474878.1">
    <property type="nucleotide sequence ID" value="NZ_JACJPW010000157.1"/>
</dbReference>
<dbReference type="EMBL" id="JACJPW010000157">
    <property type="protein sequence ID" value="MBD2185998.1"/>
    <property type="molecule type" value="Genomic_DNA"/>
</dbReference>
<dbReference type="PROSITE" id="PS51257">
    <property type="entry name" value="PROKAR_LIPOPROTEIN"/>
    <property type="match status" value="1"/>
</dbReference>
<evidence type="ECO:0000313" key="3">
    <source>
        <dbReference type="EMBL" id="MBD2185998.1"/>
    </source>
</evidence>
<protein>
    <submittedName>
        <fullName evidence="3">EndoU domain-containing protein</fullName>
    </submittedName>
</protein>
<dbReference type="GO" id="GO:0004519">
    <property type="term" value="F:endonuclease activity"/>
    <property type="evidence" value="ECO:0007669"/>
    <property type="project" value="InterPro"/>
</dbReference>
<comment type="caution">
    <text evidence="3">The sequence shown here is derived from an EMBL/GenBank/DDBJ whole genome shotgun (WGS) entry which is preliminary data.</text>
</comment>
<evidence type="ECO:0000313" key="4">
    <source>
        <dbReference type="Proteomes" id="UP000641646"/>
    </source>
</evidence>
<proteinExistence type="predicted"/>
<dbReference type="Proteomes" id="UP000641646">
    <property type="component" value="Unassembled WGS sequence"/>
</dbReference>
<feature type="domain" description="Bacterial EndoU nuclease" evidence="2">
    <location>
        <begin position="152"/>
        <end position="283"/>
    </location>
</feature>
<evidence type="ECO:0000259" key="2">
    <source>
        <dbReference type="Pfam" id="PF14436"/>
    </source>
</evidence>
<organism evidence="3 4">
    <name type="scientific">Aerosakkonema funiforme FACHB-1375</name>
    <dbReference type="NCBI Taxonomy" id="2949571"/>
    <lineage>
        <taxon>Bacteria</taxon>
        <taxon>Bacillati</taxon>
        <taxon>Cyanobacteriota</taxon>
        <taxon>Cyanophyceae</taxon>
        <taxon>Oscillatoriophycideae</taxon>
        <taxon>Aerosakkonematales</taxon>
        <taxon>Aerosakkonemataceae</taxon>
        <taxon>Aerosakkonema</taxon>
    </lineage>
</organism>
<dbReference type="GO" id="GO:0004540">
    <property type="term" value="F:RNA nuclease activity"/>
    <property type="evidence" value="ECO:0007669"/>
    <property type="project" value="UniProtKB-ARBA"/>
</dbReference>
<reference evidence="3" key="2">
    <citation type="submission" date="2020-08" db="EMBL/GenBank/DDBJ databases">
        <authorList>
            <person name="Chen M."/>
            <person name="Teng W."/>
            <person name="Zhao L."/>
            <person name="Hu C."/>
            <person name="Zhou Y."/>
            <person name="Han B."/>
            <person name="Song L."/>
            <person name="Shu W."/>
        </authorList>
    </citation>
    <scope>NUCLEOTIDE SEQUENCE</scope>
    <source>
        <strain evidence="3">FACHB-1375</strain>
    </source>
</reference>
<dbReference type="Pfam" id="PF14436">
    <property type="entry name" value="EndoU_bacteria"/>
    <property type="match status" value="1"/>
</dbReference>
<gene>
    <name evidence="3" type="ORF">H6G03_33900</name>
</gene>
<dbReference type="GO" id="GO:0016787">
    <property type="term" value="F:hydrolase activity"/>
    <property type="evidence" value="ECO:0007669"/>
    <property type="project" value="UniProtKB-KW"/>
</dbReference>
<keyword evidence="4" id="KW-1185">Reference proteome</keyword>
<keyword evidence="1" id="KW-0378">Hydrolase</keyword>
<sequence>MKRDFWIRFAAIVTKALLWPVIAAVAIFSCLPTPNSLATSLPSPTTIAQATSSSELKLFFDTVNNPEQLGFPRGKKVDITPPAPQLSGFDRDVLKTCGAIGTKLKASDFKQLMSNYPDVLREIKQAVGGQLLPVRNTEAEFLDDLTAIWARREGFEHIFCGELETPTKIGGLHYFARYLQLQNEGIGGRLPNNLQKEEVIPGVVYTLGVVIKKGDRTWRDSLKGYPLVTDAKELLLDATKAFKAQGNAQGACILPVQDMDTGKSYSAVFVKSRDAIVTFYPDATPSGKPCRN</sequence>
<dbReference type="InterPro" id="IPR029501">
    <property type="entry name" value="EndoU_bac"/>
</dbReference>
<reference evidence="3" key="1">
    <citation type="journal article" date="2015" name="ISME J.">
        <title>Draft Genome Sequence of Streptomyces incarnatus NRRL8089, which Produces the Nucleoside Antibiotic Sinefungin.</title>
        <authorList>
            <person name="Oshima K."/>
            <person name="Hattori M."/>
            <person name="Shimizu H."/>
            <person name="Fukuda K."/>
            <person name="Nemoto M."/>
            <person name="Inagaki K."/>
            <person name="Tamura T."/>
        </authorList>
    </citation>
    <scope>NUCLEOTIDE SEQUENCE</scope>
    <source>
        <strain evidence="3">FACHB-1375</strain>
    </source>
</reference>
<evidence type="ECO:0000256" key="1">
    <source>
        <dbReference type="ARBA" id="ARBA00022801"/>
    </source>
</evidence>
<name>A0A926VLQ1_9CYAN</name>
<dbReference type="SUPFAM" id="SSF142877">
    <property type="entry name" value="EndoU-like"/>
    <property type="match status" value="1"/>
</dbReference>
<dbReference type="InterPro" id="IPR037227">
    <property type="entry name" value="EndoU-like"/>
</dbReference>
<accession>A0A926VLQ1</accession>
<dbReference type="AlphaFoldDB" id="A0A926VLQ1"/>